<evidence type="ECO:0000313" key="2">
    <source>
        <dbReference type="Proteomes" id="UP000002217"/>
    </source>
</evidence>
<dbReference type="KEGG" id="dae:Dtox_2347"/>
<name>C8W0A3_DESAS</name>
<protein>
    <submittedName>
        <fullName evidence="1">Uncharacterized protein</fullName>
    </submittedName>
</protein>
<gene>
    <name evidence="1" type="ordered locus">Dtox_2347</name>
</gene>
<reference evidence="1 2" key="1">
    <citation type="journal article" date="2009" name="Stand. Genomic Sci.">
        <title>Complete genome sequence of Desulfotomaculum acetoxidans type strain (5575).</title>
        <authorList>
            <person name="Spring S."/>
            <person name="Lapidus A."/>
            <person name="Schroder M."/>
            <person name="Gleim D."/>
            <person name="Sims D."/>
            <person name="Meincke L."/>
            <person name="Glavina Del Rio T."/>
            <person name="Tice H."/>
            <person name="Copeland A."/>
            <person name="Cheng J.F."/>
            <person name="Lucas S."/>
            <person name="Chen F."/>
            <person name="Nolan M."/>
            <person name="Bruce D."/>
            <person name="Goodwin L."/>
            <person name="Pitluck S."/>
            <person name="Ivanova N."/>
            <person name="Mavromatis K."/>
            <person name="Mikhailova N."/>
            <person name="Pati A."/>
            <person name="Chen A."/>
            <person name="Palaniappan K."/>
            <person name="Land M."/>
            <person name="Hauser L."/>
            <person name="Chang Y.J."/>
            <person name="Jeffries C.D."/>
            <person name="Chain P."/>
            <person name="Saunders E."/>
            <person name="Brettin T."/>
            <person name="Detter J.C."/>
            <person name="Goker M."/>
            <person name="Bristow J."/>
            <person name="Eisen J.A."/>
            <person name="Markowitz V."/>
            <person name="Hugenholtz P."/>
            <person name="Kyrpides N.C."/>
            <person name="Klenk H.P."/>
            <person name="Han C."/>
        </authorList>
    </citation>
    <scope>NUCLEOTIDE SEQUENCE [LARGE SCALE GENOMIC DNA]</scope>
    <source>
        <strain evidence="2">ATCC 49208 / DSM 771 / VKM B-1644</strain>
    </source>
</reference>
<organism evidence="1 2">
    <name type="scientific">Desulfofarcimen acetoxidans (strain ATCC 49208 / DSM 771 / KCTC 5769 / VKM B-1644 / 5575)</name>
    <name type="common">Desulfotomaculum acetoxidans</name>
    <dbReference type="NCBI Taxonomy" id="485916"/>
    <lineage>
        <taxon>Bacteria</taxon>
        <taxon>Bacillati</taxon>
        <taxon>Bacillota</taxon>
        <taxon>Clostridia</taxon>
        <taxon>Eubacteriales</taxon>
        <taxon>Peptococcaceae</taxon>
        <taxon>Desulfofarcimen</taxon>
    </lineage>
</organism>
<dbReference type="EMBL" id="CP001720">
    <property type="protein sequence ID" value="ACV63158.1"/>
    <property type="molecule type" value="Genomic_DNA"/>
</dbReference>
<accession>C8W0A3</accession>
<dbReference type="AlphaFoldDB" id="C8W0A3"/>
<dbReference type="STRING" id="485916.Dtox_2347"/>
<evidence type="ECO:0000313" key="1">
    <source>
        <dbReference type="EMBL" id="ACV63158.1"/>
    </source>
</evidence>
<dbReference type="HOGENOM" id="CLU_2860359_0_0_9"/>
<dbReference type="Proteomes" id="UP000002217">
    <property type="component" value="Chromosome"/>
</dbReference>
<keyword evidence="2" id="KW-1185">Reference proteome</keyword>
<sequence length="64" mass="7344">MAVQFKVDNLETIEQEGVINPVLSYFCCRYCTLYGDTHCFASSILYLQVVIIVFGKEFPGIRIF</sequence>
<proteinExistence type="predicted"/>